<evidence type="ECO:0000313" key="3">
    <source>
        <dbReference type="Proteomes" id="UP000294881"/>
    </source>
</evidence>
<name>A0A4R2GS31_9HYPH</name>
<keyword evidence="1" id="KW-0472">Membrane</keyword>
<protein>
    <submittedName>
        <fullName evidence="2">Uncharacterized protein</fullName>
    </submittedName>
</protein>
<proteinExistence type="predicted"/>
<keyword evidence="3" id="KW-1185">Reference proteome</keyword>
<evidence type="ECO:0000256" key="1">
    <source>
        <dbReference type="SAM" id="Phobius"/>
    </source>
</evidence>
<keyword evidence="1" id="KW-1133">Transmembrane helix</keyword>
<feature type="transmembrane region" description="Helical" evidence="1">
    <location>
        <begin position="44"/>
        <end position="64"/>
    </location>
</feature>
<evidence type="ECO:0000313" key="2">
    <source>
        <dbReference type="EMBL" id="TCO12999.1"/>
    </source>
</evidence>
<reference evidence="2 3" key="1">
    <citation type="submission" date="2019-03" db="EMBL/GenBank/DDBJ databases">
        <title>Genomic Encyclopedia of Type Strains, Phase IV (KMG-IV): sequencing the most valuable type-strain genomes for metagenomic binning, comparative biology and taxonomic classification.</title>
        <authorList>
            <person name="Goeker M."/>
        </authorList>
    </citation>
    <scope>NUCLEOTIDE SEQUENCE [LARGE SCALE GENOMIC DNA]</scope>
    <source>
        <strain evidence="2 3">DSM 22958</strain>
    </source>
</reference>
<dbReference type="AlphaFoldDB" id="A0A4R2GS31"/>
<keyword evidence="1" id="KW-0812">Transmembrane</keyword>
<dbReference type="Proteomes" id="UP000294881">
    <property type="component" value="Unassembled WGS sequence"/>
</dbReference>
<gene>
    <name evidence="2" type="ORF">EV666_10725</name>
</gene>
<comment type="caution">
    <text evidence="2">The sequence shown here is derived from an EMBL/GenBank/DDBJ whole genome shotgun (WGS) entry which is preliminary data.</text>
</comment>
<sequence length="74" mass="7558">MVVSAAAGFLLGMGFGYPAAFLGGVVAAAVGAGLARHDGWNAAAWMAIGAWFTLQMAWFLGALARTAVSRRGSR</sequence>
<organism evidence="2 3">
    <name type="scientific">Camelimonas lactis</name>
    <dbReference type="NCBI Taxonomy" id="659006"/>
    <lineage>
        <taxon>Bacteria</taxon>
        <taxon>Pseudomonadati</taxon>
        <taxon>Pseudomonadota</taxon>
        <taxon>Alphaproteobacteria</taxon>
        <taxon>Hyphomicrobiales</taxon>
        <taxon>Chelatococcaceae</taxon>
        <taxon>Camelimonas</taxon>
    </lineage>
</organism>
<dbReference type="EMBL" id="SLWL01000007">
    <property type="protein sequence ID" value="TCO12999.1"/>
    <property type="molecule type" value="Genomic_DNA"/>
</dbReference>
<accession>A0A4R2GS31</accession>